<accession>A0A6A6TQQ1</accession>
<feature type="transmembrane region" description="Helical" evidence="2">
    <location>
        <begin position="26"/>
        <end position="44"/>
    </location>
</feature>
<sequence length="163" mass="18702">MHTLHDNPQATKSSAKPSPTTRHLPFTMRLPSTFLIVAAALLGLGQGRPKLEKRVEVNEFTAYPCYKQCWADRAQVYDIATKTPLHICGEVNRGQYPDLIRDFEYNWYKVKECIAQTCPIEQRPFLNLEIIGFFTSFCTMGPPFPGWQYGDKYSHEYPPILAI</sequence>
<dbReference type="AlphaFoldDB" id="A0A6A6TQQ1"/>
<proteinExistence type="predicted"/>
<feature type="region of interest" description="Disordered" evidence="1">
    <location>
        <begin position="1"/>
        <end position="23"/>
    </location>
</feature>
<keyword evidence="2" id="KW-1133">Transmembrane helix</keyword>
<evidence type="ECO:0000313" key="3">
    <source>
        <dbReference type="EMBL" id="KAF2661641.1"/>
    </source>
</evidence>
<evidence type="ECO:0000256" key="2">
    <source>
        <dbReference type="SAM" id="Phobius"/>
    </source>
</evidence>
<reference evidence="3" key="1">
    <citation type="journal article" date="2020" name="Stud. Mycol.">
        <title>101 Dothideomycetes genomes: a test case for predicting lifestyles and emergence of pathogens.</title>
        <authorList>
            <person name="Haridas S."/>
            <person name="Albert R."/>
            <person name="Binder M."/>
            <person name="Bloem J."/>
            <person name="Labutti K."/>
            <person name="Salamov A."/>
            <person name="Andreopoulos B."/>
            <person name="Baker S."/>
            <person name="Barry K."/>
            <person name="Bills G."/>
            <person name="Bluhm B."/>
            <person name="Cannon C."/>
            <person name="Castanera R."/>
            <person name="Culley D."/>
            <person name="Daum C."/>
            <person name="Ezra D."/>
            <person name="Gonzalez J."/>
            <person name="Henrissat B."/>
            <person name="Kuo A."/>
            <person name="Liang C."/>
            <person name="Lipzen A."/>
            <person name="Lutzoni F."/>
            <person name="Magnuson J."/>
            <person name="Mondo S."/>
            <person name="Nolan M."/>
            <person name="Ohm R."/>
            <person name="Pangilinan J."/>
            <person name="Park H.-J."/>
            <person name="Ramirez L."/>
            <person name="Alfaro M."/>
            <person name="Sun H."/>
            <person name="Tritt A."/>
            <person name="Yoshinaga Y."/>
            <person name="Zwiers L.-H."/>
            <person name="Turgeon B."/>
            <person name="Goodwin S."/>
            <person name="Spatafora J."/>
            <person name="Crous P."/>
            <person name="Grigoriev I."/>
        </authorList>
    </citation>
    <scope>NUCLEOTIDE SEQUENCE</scope>
    <source>
        <strain evidence="3">CBS 122681</strain>
    </source>
</reference>
<evidence type="ECO:0000256" key="1">
    <source>
        <dbReference type="SAM" id="MobiDB-lite"/>
    </source>
</evidence>
<keyword evidence="2" id="KW-0472">Membrane</keyword>
<gene>
    <name evidence="3" type="ORF">K491DRAFT_773960</name>
</gene>
<dbReference type="Proteomes" id="UP000799324">
    <property type="component" value="Unassembled WGS sequence"/>
</dbReference>
<organism evidence="3 4">
    <name type="scientific">Lophiostoma macrostomum CBS 122681</name>
    <dbReference type="NCBI Taxonomy" id="1314788"/>
    <lineage>
        <taxon>Eukaryota</taxon>
        <taxon>Fungi</taxon>
        <taxon>Dikarya</taxon>
        <taxon>Ascomycota</taxon>
        <taxon>Pezizomycotina</taxon>
        <taxon>Dothideomycetes</taxon>
        <taxon>Pleosporomycetidae</taxon>
        <taxon>Pleosporales</taxon>
        <taxon>Lophiostomataceae</taxon>
        <taxon>Lophiostoma</taxon>
    </lineage>
</organism>
<keyword evidence="2" id="KW-0812">Transmembrane</keyword>
<name>A0A6A6TQQ1_9PLEO</name>
<dbReference type="EMBL" id="MU004293">
    <property type="protein sequence ID" value="KAF2661641.1"/>
    <property type="molecule type" value="Genomic_DNA"/>
</dbReference>
<feature type="compositionally biased region" description="Polar residues" evidence="1">
    <location>
        <begin position="1"/>
        <end position="21"/>
    </location>
</feature>
<evidence type="ECO:0000313" key="4">
    <source>
        <dbReference type="Proteomes" id="UP000799324"/>
    </source>
</evidence>
<keyword evidence="4" id="KW-1185">Reference proteome</keyword>
<protein>
    <submittedName>
        <fullName evidence="3">Uncharacterized protein</fullName>
    </submittedName>
</protein>